<evidence type="ECO:0000256" key="3">
    <source>
        <dbReference type="ARBA" id="ARBA00022755"/>
    </source>
</evidence>
<dbReference type="EMBL" id="MFBT01000020">
    <property type="protein sequence ID" value="OGD99277.1"/>
    <property type="molecule type" value="Genomic_DNA"/>
</dbReference>
<dbReference type="InterPro" id="IPR047136">
    <property type="entry name" value="PurB_bact"/>
</dbReference>
<comment type="pathway">
    <text evidence="1">Purine metabolism; IMP biosynthesis via de novo pathway; 5-amino-1-(5-phospho-D-ribosyl)imidazole-4-carboxamide from 5-amino-1-(5-phospho-D-ribosyl)imidazole-4-carboxylate: step 2/2.</text>
</comment>
<name>A0A1F5H5D5_9BACT</name>
<evidence type="ECO:0000313" key="8">
    <source>
        <dbReference type="Proteomes" id="UP000177039"/>
    </source>
</evidence>
<evidence type="ECO:0000313" key="7">
    <source>
        <dbReference type="EMBL" id="OGD99277.1"/>
    </source>
</evidence>
<reference evidence="7 8" key="1">
    <citation type="journal article" date="2016" name="Nat. Commun.">
        <title>Thousands of microbial genomes shed light on interconnected biogeochemical processes in an aquifer system.</title>
        <authorList>
            <person name="Anantharaman K."/>
            <person name="Brown C.T."/>
            <person name="Hug L.A."/>
            <person name="Sharon I."/>
            <person name="Castelle C.J."/>
            <person name="Probst A.J."/>
            <person name="Thomas B.C."/>
            <person name="Singh A."/>
            <person name="Wilkins M.J."/>
            <person name="Karaoz U."/>
            <person name="Brodie E.L."/>
            <person name="Williams K.H."/>
            <person name="Hubbard S.S."/>
            <person name="Banfield J.F."/>
        </authorList>
    </citation>
    <scope>NUCLEOTIDE SEQUENCE [LARGE SCALE GENOMIC DNA]</scope>
</reference>
<accession>A0A1F5H5D5</accession>
<dbReference type="PRINTS" id="PR00149">
    <property type="entry name" value="FUMRATELYASE"/>
</dbReference>
<evidence type="ECO:0000256" key="2">
    <source>
        <dbReference type="ARBA" id="ARBA00004734"/>
    </source>
</evidence>
<evidence type="ECO:0000256" key="4">
    <source>
        <dbReference type="ARBA" id="ARBA00025012"/>
    </source>
</evidence>
<dbReference type="Proteomes" id="UP000177039">
    <property type="component" value="Unassembled WGS sequence"/>
</dbReference>
<proteinExistence type="predicted"/>
<organism evidence="7 8">
    <name type="scientific">Candidatus Curtissbacteria bacterium RIFCSPLOWO2_01_FULL_42_50</name>
    <dbReference type="NCBI Taxonomy" id="1797730"/>
    <lineage>
        <taxon>Bacteria</taxon>
        <taxon>Candidatus Curtissiibacteriota</taxon>
    </lineage>
</organism>
<comment type="pathway">
    <text evidence="2">Purine metabolism; AMP biosynthesis via de novo pathway; AMP from IMP: step 2/2.</text>
</comment>
<dbReference type="InterPro" id="IPR020557">
    <property type="entry name" value="Fumarate_lyase_CS"/>
</dbReference>
<feature type="domain" description="Fumarate lyase N-terminal" evidence="5">
    <location>
        <begin position="81"/>
        <end position="312"/>
    </location>
</feature>
<dbReference type="PANTHER" id="PTHR43411:SF1">
    <property type="entry name" value="ADENYLOSUCCINATE LYASE"/>
    <property type="match status" value="1"/>
</dbReference>
<dbReference type="InterPro" id="IPR000362">
    <property type="entry name" value="Fumarate_lyase_fam"/>
</dbReference>
<sequence length="465" mass="52306">MQKTFDLTELTAITPLDGRYRDRVIELAPYVSEFNLIRTRFEVEAKYLIALSEIGLVRKLTHGEKQRLESLGQNISPAFAGQVKKIEEETRHDVKAMERVFRKLLATTSLSDVVEMIHFGLTSEDVNNLAYRLMFKRATEDVCIPTLDRIINELVERAGKFKAVPMLARTHGQAAVPTTIGKEMVVFAVRLNTQVRKLKAHQLTGKLTGAVGNFNALELVSPDVNWIKFSADFVKSFGFEPSLVTTQINPYDDIIEYFQTYQRVNGIIIDFDQDMWRYISDDWFVQTVKSGEVGSSTMPQKVNPIDFENSEGNLTIANGILETLSRKLAISRLQRDLSDSTAIRNIGTALGYSLAGYKSVLSGLERTRPNIPQIESALNKDWSILAEGVQTLLRAQGTKDPYSLVASLTRGGHIGQEKWRKFVDTLPIKEGQKAILKKLTPETYTGLADKLTDRAIKEIKSTKEK</sequence>
<dbReference type="PANTHER" id="PTHR43411">
    <property type="entry name" value="ADENYLOSUCCINATE LYASE"/>
    <property type="match status" value="1"/>
</dbReference>
<feature type="domain" description="Adenylosuccinate lyase PurB C-terminal" evidence="6">
    <location>
        <begin position="331"/>
        <end position="445"/>
    </location>
</feature>
<protein>
    <submittedName>
        <fullName evidence="7">Adenylosuccinate lyase</fullName>
    </submittedName>
</protein>
<dbReference type="GO" id="GO:0006188">
    <property type="term" value="P:IMP biosynthetic process"/>
    <property type="evidence" value="ECO:0007669"/>
    <property type="project" value="InterPro"/>
</dbReference>
<gene>
    <name evidence="7" type="ORF">A3B54_03990</name>
</gene>
<comment type="caution">
    <text evidence="7">The sequence shown here is derived from an EMBL/GenBank/DDBJ whole genome shotgun (WGS) entry which is preliminary data.</text>
</comment>
<dbReference type="InterPro" id="IPR024083">
    <property type="entry name" value="Fumarase/histidase_N"/>
</dbReference>
<comment type="function">
    <text evidence="4">Catalyzes two reactions in de novo purine nucleotide biosynthesis. Catalyzes the breakdown of 5-aminoimidazole- (N-succinylocarboxamide) ribotide (SAICAR or 2-[5-amino-1-(5-phospho-beta-D-ribosyl)imidazole-4-carboxamido]succinate) to 5-aminoimidazole-4-carboxamide ribotide (AICAR or 5-amino-1-(5-phospho-beta-D-ribosyl)imidazole-4-carboxamide) and fumarate, and of adenylosuccinate (ADS or N(6)-(1,2-dicarboxyethyl)-AMP) to adenosine monophosphate (AMP) and fumarate.</text>
</comment>
<dbReference type="Pfam" id="PF00206">
    <property type="entry name" value="Lyase_1"/>
    <property type="match status" value="1"/>
</dbReference>
<dbReference type="AlphaFoldDB" id="A0A1F5H5D5"/>
<dbReference type="InterPro" id="IPR022761">
    <property type="entry name" value="Fumarate_lyase_N"/>
</dbReference>
<dbReference type="Gene3D" id="1.10.40.30">
    <property type="entry name" value="Fumarase/aspartase (C-terminal domain)"/>
    <property type="match status" value="1"/>
</dbReference>
<dbReference type="InterPro" id="IPR008948">
    <property type="entry name" value="L-Aspartase-like"/>
</dbReference>
<dbReference type="Pfam" id="PF08328">
    <property type="entry name" value="ASL_C"/>
    <property type="match status" value="1"/>
</dbReference>
<dbReference type="GO" id="GO:0004018">
    <property type="term" value="F:N6-(1,2-dicarboxyethyl)AMP AMP-lyase (fumarate-forming) activity"/>
    <property type="evidence" value="ECO:0007669"/>
    <property type="project" value="InterPro"/>
</dbReference>
<evidence type="ECO:0000259" key="5">
    <source>
        <dbReference type="Pfam" id="PF00206"/>
    </source>
</evidence>
<dbReference type="NCBIfam" id="NF006764">
    <property type="entry name" value="PRK09285.1"/>
    <property type="match status" value="1"/>
</dbReference>
<evidence type="ECO:0000259" key="6">
    <source>
        <dbReference type="Pfam" id="PF08328"/>
    </source>
</evidence>
<keyword evidence="3" id="KW-0658">Purine biosynthesis</keyword>
<dbReference type="PROSITE" id="PS00163">
    <property type="entry name" value="FUMARATE_LYASES"/>
    <property type="match status" value="1"/>
</dbReference>
<dbReference type="SUPFAM" id="SSF48557">
    <property type="entry name" value="L-aspartase-like"/>
    <property type="match status" value="1"/>
</dbReference>
<dbReference type="Gene3D" id="1.20.200.10">
    <property type="entry name" value="Fumarase/aspartase (Central domain)"/>
    <property type="match status" value="1"/>
</dbReference>
<dbReference type="InterPro" id="IPR013539">
    <property type="entry name" value="PurB_C"/>
</dbReference>
<keyword evidence="7" id="KW-0456">Lyase</keyword>
<dbReference type="Gene3D" id="1.10.275.10">
    <property type="entry name" value="Fumarase/aspartase (N-terminal domain)"/>
    <property type="match status" value="1"/>
</dbReference>
<evidence type="ECO:0000256" key="1">
    <source>
        <dbReference type="ARBA" id="ARBA00004706"/>
    </source>
</evidence>